<keyword evidence="2" id="KW-1185">Reference proteome</keyword>
<dbReference type="Proteomes" id="UP001167357">
    <property type="component" value="Unassembled WGS sequence"/>
</dbReference>
<proteinExistence type="predicted"/>
<dbReference type="EMBL" id="JAMBED010000062">
    <property type="protein sequence ID" value="MCL1553229.1"/>
    <property type="molecule type" value="Genomic_DNA"/>
</dbReference>
<name>A0ABT0LWH6_9XANT</name>
<dbReference type="RefSeq" id="WP_249048405.1">
    <property type="nucleotide sequence ID" value="NZ_JAMBDZ010000010.1"/>
</dbReference>
<comment type="caution">
    <text evidence="1">The sequence shown here is derived from an EMBL/GenBank/DDBJ whole genome shotgun (WGS) entry which is preliminary data.</text>
</comment>
<gene>
    <name evidence="1" type="ORF">M3O51_18465</name>
</gene>
<evidence type="ECO:0000313" key="2">
    <source>
        <dbReference type="Proteomes" id="UP001167357"/>
    </source>
</evidence>
<protein>
    <submittedName>
        <fullName evidence="1">Uncharacterized protein</fullName>
    </submittedName>
</protein>
<reference evidence="1" key="1">
    <citation type="submission" date="2022-04" db="EMBL/GenBank/DDBJ databases">
        <title>Genomic comparison of 19 strains of Xanthomonas nasturtii, a newly emerging watercress pathogen.</title>
        <authorList>
            <person name="Harrison J."/>
            <person name="Greer S."/>
            <person name="Hussain R."/>
            <person name="Lascelles D."/>
            <person name="Roberts M."/>
            <person name="Carter B."/>
            <person name="Bryning A."/>
            <person name="Carroll S."/>
            <person name="Aspin A."/>
            <person name="Cruz L."/>
            <person name="Cruz J."/>
            <person name="Grant M."/>
            <person name="Vicente J."/>
            <person name="Studholme D.J."/>
        </authorList>
    </citation>
    <scope>NUCLEOTIDE SEQUENCE</scope>
    <source>
        <strain evidence="1">10016B</strain>
    </source>
</reference>
<sequence>MADLHGQEVKYGGGPNHLQQHLLELAASFESAELANERHAKAKLELSHAKRKRVSNEEWASIRKEAQQAKRIFEAAMSRAGVLVNSEILRGK</sequence>
<accession>A0ABT0LWH6</accession>
<organism evidence="1 2">
    <name type="scientific">Xanthomonas nasturtii</name>
    <dbReference type="NCBI Taxonomy" id="1843581"/>
    <lineage>
        <taxon>Bacteria</taxon>
        <taxon>Pseudomonadati</taxon>
        <taxon>Pseudomonadota</taxon>
        <taxon>Gammaproteobacteria</taxon>
        <taxon>Lysobacterales</taxon>
        <taxon>Lysobacteraceae</taxon>
        <taxon>Xanthomonas</taxon>
    </lineage>
</organism>
<evidence type="ECO:0000313" key="1">
    <source>
        <dbReference type="EMBL" id="MCL1553229.1"/>
    </source>
</evidence>